<feature type="compositionally biased region" description="Polar residues" evidence="1">
    <location>
        <begin position="358"/>
        <end position="369"/>
    </location>
</feature>
<protein>
    <submittedName>
        <fullName evidence="2">Uncharacterized protein</fullName>
    </submittedName>
</protein>
<proteinExistence type="predicted"/>
<dbReference type="EMBL" id="JAWQEG010005474">
    <property type="protein sequence ID" value="KAK3857898.1"/>
    <property type="molecule type" value="Genomic_DNA"/>
</dbReference>
<dbReference type="Proteomes" id="UP001286313">
    <property type="component" value="Unassembled WGS sequence"/>
</dbReference>
<organism evidence="2 3">
    <name type="scientific">Petrolisthes cinctipes</name>
    <name type="common">Flat porcelain crab</name>
    <dbReference type="NCBI Taxonomy" id="88211"/>
    <lineage>
        <taxon>Eukaryota</taxon>
        <taxon>Metazoa</taxon>
        <taxon>Ecdysozoa</taxon>
        <taxon>Arthropoda</taxon>
        <taxon>Crustacea</taxon>
        <taxon>Multicrustacea</taxon>
        <taxon>Malacostraca</taxon>
        <taxon>Eumalacostraca</taxon>
        <taxon>Eucarida</taxon>
        <taxon>Decapoda</taxon>
        <taxon>Pleocyemata</taxon>
        <taxon>Anomura</taxon>
        <taxon>Galatheoidea</taxon>
        <taxon>Porcellanidae</taxon>
        <taxon>Petrolisthes</taxon>
    </lineage>
</organism>
<gene>
    <name evidence="2" type="ORF">Pcinc_035877</name>
</gene>
<sequence>MPAPRPASLYIRPQTFNEQQGDPASQPASQPVTQSVSQSVPRPASSHPDHHLPATTLPSTLPTMMFKLLVGACCLLVGVSGQRFRQLDLSSLGPTTTPVPILVDSRRIDLQTGAFVYEYAGGDGSSKFEFRYPNGTVVGNYTFVDELGVLQTRMYSAGVHDPSHIDETTDPNYVDLGNYEHYRHLERPYVHQDESFTSFSTPQQQLLSLQQPRQPVRQQQPARPIPPPVQRPFVQPQHIPRPQIQAAPQRQTIQVPQLPSVSVPLDFNTHSAARAHFSQPPIIAPTFAPPAHHAPAPAPIPRHRPVPAPNFAPAPRPAPRAPTFAPVPVHRPAPPPAHAFAPAPAQSNFQAPGHFPSNLGQSVVRQQHQPLPVAPHRLSAPQNQQSQHAAAPSPGQSTSDFLDSVINKFQG</sequence>
<accession>A0AAE1BWT5</accession>
<evidence type="ECO:0000256" key="1">
    <source>
        <dbReference type="SAM" id="MobiDB-lite"/>
    </source>
</evidence>
<name>A0AAE1BWT5_PETCI</name>
<feature type="region of interest" description="Disordered" evidence="1">
    <location>
        <begin position="1"/>
        <end position="56"/>
    </location>
</feature>
<feature type="compositionally biased region" description="Low complexity" evidence="1">
    <location>
        <begin position="23"/>
        <end position="41"/>
    </location>
</feature>
<feature type="compositionally biased region" description="Low complexity" evidence="1">
    <location>
        <begin position="202"/>
        <end position="222"/>
    </location>
</feature>
<dbReference type="PANTHER" id="PTHR47771:SF14">
    <property type="entry name" value="RH73259P"/>
    <property type="match status" value="1"/>
</dbReference>
<feature type="compositionally biased region" description="Polar residues" evidence="1">
    <location>
        <begin position="380"/>
        <end position="411"/>
    </location>
</feature>
<dbReference type="AlphaFoldDB" id="A0AAE1BWT5"/>
<feature type="region of interest" description="Disordered" evidence="1">
    <location>
        <begin position="202"/>
        <end position="235"/>
    </location>
</feature>
<reference evidence="2" key="1">
    <citation type="submission" date="2023-10" db="EMBL/GenBank/DDBJ databases">
        <title>Genome assemblies of two species of porcelain crab, Petrolisthes cinctipes and Petrolisthes manimaculis (Anomura: Porcellanidae).</title>
        <authorList>
            <person name="Angst P."/>
        </authorList>
    </citation>
    <scope>NUCLEOTIDE SEQUENCE</scope>
    <source>
        <strain evidence="2">PB745_01</strain>
        <tissue evidence="2">Gill</tissue>
    </source>
</reference>
<comment type="caution">
    <text evidence="2">The sequence shown here is derived from an EMBL/GenBank/DDBJ whole genome shotgun (WGS) entry which is preliminary data.</text>
</comment>
<keyword evidence="3" id="KW-1185">Reference proteome</keyword>
<feature type="region of interest" description="Disordered" evidence="1">
    <location>
        <begin position="288"/>
        <end position="411"/>
    </location>
</feature>
<dbReference type="PANTHER" id="PTHR47771">
    <property type="entry name" value="LD27203P-RELATED"/>
    <property type="match status" value="1"/>
</dbReference>
<evidence type="ECO:0000313" key="2">
    <source>
        <dbReference type="EMBL" id="KAK3857898.1"/>
    </source>
</evidence>
<feature type="compositionally biased region" description="Pro residues" evidence="1">
    <location>
        <begin position="296"/>
        <end position="320"/>
    </location>
</feature>
<evidence type="ECO:0000313" key="3">
    <source>
        <dbReference type="Proteomes" id="UP001286313"/>
    </source>
</evidence>